<sequence>MKYAVITIGREHGSGGRLLAQKIADALNIPLYDKKLIHMIASESGFSEKYVEQAETKHTSSFLYNLYFDSTNLPIDDQLFIAQSNVIKKAAAQSPCVIVGRCANYVLRKRTDCLNLFVYAPMEERIHRITEEYHEQVPNKDIHRYLEKYDKQRAAYYERFTGERWGDRHQYHLMINSTVGLDHIADHIMKLVKESDANA</sequence>
<protein>
    <submittedName>
        <fullName evidence="1">Cytidylate kinase-like family protein</fullName>
    </submittedName>
</protein>
<accession>A0A9D5LYU0</accession>
<dbReference type="EMBL" id="JADCKB010000004">
    <property type="protein sequence ID" value="MBE5039412.1"/>
    <property type="molecule type" value="Genomic_DNA"/>
</dbReference>
<keyword evidence="2" id="KW-1185">Reference proteome</keyword>
<reference evidence="1" key="1">
    <citation type="submission" date="2020-10" db="EMBL/GenBank/DDBJ databases">
        <title>ChiBAC.</title>
        <authorList>
            <person name="Zenner C."/>
            <person name="Hitch T.C.A."/>
            <person name="Clavel T."/>
        </authorList>
    </citation>
    <scope>NUCLEOTIDE SEQUENCE</scope>
    <source>
        <strain evidence="1">DSM 107454</strain>
    </source>
</reference>
<dbReference type="SUPFAM" id="SSF52540">
    <property type="entry name" value="P-loop containing nucleoside triphosphate hydrolases"/>
    <property type="match status" value="1"/>
</dbReference>
<dbReference type="RefSeq" id="WP_226391974.1">
    <property type="nucleotide sequence ID" value="NZ_JADCKB010000004.1"/>
</dbReference>
<keyword evidence="1" id="KW-0808">Transferase</keyword>
<dbReference type="Gene3D" id="3.40.50.300">
    <property type="entry name" value="P-loop containing nucleotide triphosphate hydrolases"/>
    <property type="match status" value="1"/>
</dbReference>
<keyword evidence="1" id="KW-0418">Kinase</keyword>
<organism evidence="1 2">
    <name type="scientific">Ructibacterium gallinarum</name>
    <dbReference type="NCBI Taxonomy" id="2779355"/>
    <lineage>
        <taxon>Bacteria</taxon>
        <taxon>Bacillati</taxon>
        <taxon>Bacillota</taxon>
        <taxon>Clostridia</taxon>
        <taxon>Eubacteriales</taxon>
        <taxon>Oscillospiraceae</taxon>
        <taxon>Ructibacterium</taxon>
    </lineage>
</organism>
<proteinExistence type="predicted"/>
<dbReference type="Proteomes" id="UP000806542">
    <property type="component" value="Unassembled WGS sequence"/>
</dbReference>
<dbReference type="AlphaFoldDB" id="A0A9D5LYU0"/>
<name>A0A9D5LYU0_9FIRM</name>
<evidence type="ECO:0000313" key="2">
    <source>
        <dbReference type="Proteomes" id="UP000806542"/>
    </source>
</evidence>
<evidence type="ECO:0000313" key="1">
    <source>
        <dbReference type="EMBL" id="MBE5039412.1"/>
    </source>
</evidence>
<comment type="caution">
    <text evidence="1">The sequence shown here is derived from an EMBL/GenBank/DDBJ whole genome shotgun (WGS) entry which is preliminary data.</text>
</comment>
<dbReference type="Pfam" id="PF13189">
    <property type="entry name" value="Cytidylate_kin2"/>
    <property type="match status" value="1"/>
</dbReference>
<gene>
    <name evidence="1" type="ORF">INF28_02900</name>
</gene>
<dbReference type="InterPro" id="IPR027417">
    <property type="entry name" value="P-loop_NTPase"/>
</dbReference>
<dbReference type="GO" id="GO:0016301">
    <property type="term" value="F:kinase activity"/>
    <property type="evidence" value="ECO:0007669"/>
    <property type="project" value="UniProtKB-KW"/>
</dbReference>